<protein>
    <submittedName>
        <fullName evidence="3">Gustatory receptor</fullName>
    </submittedName>
</protein>
<dbReference type="Proteomes" id="UP000887565">
    <property type="component" value="Unplaced"/>
</dbReference>
<keyword evidence="1" id="KW-0812">Transmembrane</keyword>
<dbReference type="Gene3D" id="1.20.1070.10">
    <property type="entry name" value="Rhodopsin 7-helix transmembrane proteins"/>
    <property type="match status" value="1"/>
</dbReference>
<evidence type="ECO:0000313" key="3">
    <source>
        <dbReference type="WBParaSite" id="nRc.2.0.1.t07664-RA"/>
    </source>
</evidence>
<keyword evidence="1" id="KW-0472">Membrane</keyword>
<feature type="transmembrane region" description="Helical" evidence="1">
    <location>
        <begin position="137"/>
        <end position="170"/>
    </location>
</feature>
<dbReference type="WBParaSite" id="nRc.2.0.1.t07664-RA">
    <property type="protein sequence ID" value="nRc.2.0.1.t07664-RA"/>
    <property type="gene ID" value="nRc.2.0.1.g07664"/>
</dbReference>
<sequence>MMTIVIKRSGGHLPRFLKYTMINCCICYCVIGAYLAVRSVYIYVLVGLGFHVIRVSVTACLYIETLYGTVYMGSIVTVTAIGVERLWATLRKEHNQRSRQWWFHFVMSSLVSWPLAFIAYASFLWNTNYEPESSVCFCYYVTILGGFGATARVWFVAVLQIIVLTTHIAIMKLNSKVSTEMWTASEAARHDLAKRYSKWVNYKVSRMLLPVSLFHALFFLTYIVLYEVFKSYCIDTNADEILYCVIIFLYYNLNLIVHPILTLKFAPQLAPIVQQNFPMLHRLLYASVINSSVPLKTQATNGNTEVQPFVTSRKGLIYHGTSNNVQSHGMKVIVDYRMHTRQHADLLGEMWNTKQTKMSRIGSKTMIILKKLRCTLQDCDALLEEIMMH</sequence>
<name>A0A915I1G5_ROMCU</name>
<accession>A0A915I1G5</accession>
<dbReference type="CDD" id="cd00637">
    <property type="entry name" value="7tm_classA_rhodopsin-like"/>
    <property type="match status" value="1"/>
</dbReference>
<dbReference type="AlphaFoldDB" id="A0A915I1G5"/>
<evidence type="ECO:0000313" key="2">
    <source>
        <dbReference type="Proteomes" id="UP000887565"/>
    </source>
</evidence>
<keyword evidence="2" id="KW-1185">Reference proteome</keyword>
<feature type="transmembrane region" description="Helical" evidence="1">
    <location>
        <begin position="102"/>
        <end position="125"/>
    </location>
</feature>
<reference evidence="3" key="1">
    <citation type="submission" date="2022-11" db="UniProtKB">
        <authorList>
            <consortium name="WormBaseParasite"/>
        </authorList>
    </citation>
    <scope>IDENTIFICATION</scope>
</reference>
<evidence type="ECO:0000256" key="1">
    <source>
        <dbReference type="SAM" id="Phobius"/>
    </source>
</evidence>
<proteinExistence type="predicted"/>
<organism evidence="2 3">
    <name type="scientific">Romanomermis culicivorax</name>
    <name type="common">Nematode worm</name>
    <dbReference type="NCBI Taxonomy" id="13658"/>
    <lineage>
        <taxon>Eukaryota</taxon>
        <taxon>Metazoa</taxon>
        <taxon>Ecdysozoa</taxon>
        <taxon>Nematoda</taxon>
        <taxon>Enoplea</taxon>
        <taxon>Dorylaimia</taxon>
        <taxon>Mermithida</taxon>
        <taxon>Mermithoidea</taxon>
        <taxon>Mermithidae</taxon>
        <taxon>Romanomermis</taxon>
    </lineage>
</organism>
<dbReference type="SUPFAM" id="SSF81321">
    <property type="entry name" value="Family A G protein-coupled receptor-like"/>
    <property type="match status" value="1"/>
</dbReference>
<feature type="transmembrane region" description="Helical" evidence="1">
    <location>
        <begin position="207"/>
        <end position="229"/>
    </location>
</feature>
<keyword evidence="1" id="KW-1133">Transmembrane helix</keyword>
<feature type="transmembrane region" description="Helical" evidence="1">
    <location>
        <begin position="241"/>
        <end position="261"/>
    </location>
</feature>
<feature type="transmembrane region" description="Helical" evidence="1">
    <location>
        <begin position="16"/>
        <end position="35"/>
    </location>
</feature>
<feature type="transmembrane region" description="Helical" evidence="1">
    <location>
        <begin position="70"/>
        <end position="90"/>
    </location>
</feature>